<dbReference type="AlphaFoldDB" id="A0A392RHS0"/>
<evidence type="ECO:0000313" key="3">
    <source>
        <dbReference type="Proteomes" id="UP000265520"/>
    </source>
</evidence>
<accession>A0A392RHS0</accession>
<name>A0A392RHS0_9FABA</name>
<feature type="non-terminal residue" evidence="2">
    <location>
        <position position="1"/>
    </location>
</feature>
<feature type="non-terminal residue" evidence="2">
    <location>
        <position position="135"/>
    </location>
</feature>
<feature type="coiled-coil region" evidence="1">
    <location>
        <begin position="48"/>
        <end position="134"/>
    </location>
</feature>
<keyword evidence="3" id="KW-1185">Reference proteome</keyword>
<evidence type="ECO:0000256" key="1">
    <source>
        <dbReference type="SAM" id="Coils"/>
    </source>
</evidence>
<comment type="caution">
    <text evidence="2">The sequence shown here is derived from an EMBL/GenBank/DDBJ whole genome shotgun (WGS) entry which is preliminary data.</text>
</comment>
<proteinExistence type="predicted"/>
<sequence length="135" mass="15269">LSKLRNPQTDSQTLGLVLQLVSIIDQFAKAVQNKSNNALKLDAQKQAHAALFDKAKAANENVERMKKEVQQTQQTHPEVSKCNNNIAIWEDKVTELRLQIEEYESSIAAEKLKRDKIQDELAASTKEAIEKEARQ</sequence>
<keyword evidence="1" id="KW-0175">Coiled coil</keyword>
<evidence type="ECO:0000313" key="2">
    <source>
        <dbReference type="EMBL" id="MCI35594.1"/>
    </source>
</evidence>
<organism evidence="2 3">
    <name type="scientific">Trifolium medium</name>
    <dbReference type="NCBI Taxonomy" id="97028"/>
    <lineage>
        <taxon>Eukaryota</taxon>
        <taxon>Viridiplantae</taxon>
        <taxon>Streptophyta</taxon>
        <taxon>Embryophyta</taxon>
        <taxon>Tracheophyta</taxon>
        <taxon>Spermatophyta</taxon>
        <taxon>Magnoliopsida</taxon>
        <taxon>eudicotyledons</taxon>
        <taxon>Gunneridae</taxon>
        <taxon>Pentapetalae</taxon>
        <taxon>rosids</taxon>
        <taxon>fabids</taxon>
        <taxon>Fabales</taxon>
        <taxon>Fabaceae</taxon>
        <taxon>Papilionoideae</taxon>
        <taxon>50 kb inversion clade</taxon>
        <taxon>NPAAA clade</taxon>
        <taxon>Hologalegina</taxon>
        <taxon>IRL clade</taxon>
        <taxon>Trifolieae</taxon>
        <taxon>Trifolium</taxon>
    </lineage>
</organism>
<protein>
    <submittedName>
        <fullName evidence="2">Protein gar2-like</fullName>
    </submittedName>
</protein>
<dbReference type="Proteomes" id="UP000265520">
    <property type="component" value="Unassembled WGS sequence"/>
</dbReference>
<reference evidence="2 3" key="1">
    <citation type="journal article" date="2018" name="Front. Plant Sci.">
        <title>Red Clover (Trifolium pratense) and Zigzag Clover (T. medium) - A Picture of Genomic Similarities and Differences.</title>
        <authorList>
            <person name="Dluhosova J."/>
            <person name="Istvanek J."/>
            <person name="Nedelnik J."/>
            <person name="Repkova J."/>
        </authorList>
    </citation>
    <scope>NUCLEOTIDE SEQUENCE [LARGE SCALE GENOMIC DNA]</scope>
    <source>
        <strain evidence="3">cv. 10/8</strain>
        <tissue evidence="2">Leaf</tissue>
    </source>
</reference>
<dbReference type="EMBL" id="LXQA010224965">
    <property type="protein sequence ID" value="MCI35594.1"/>
    <property type="molecule type" value="Genomic_DNA"/>
</dbReference>